<feature type="transmembrane region" description="Helical" evidence="1">
    <location>
        <begin position="162"/>
        <end position="182"/>
    </location>
</feature>
<keyword evidence="3" id="KW-1185">Reference proteome</keyword>
<feature type="transmembrane region" description="Helical" evidence="1">
    <location>
        <begin position="96"/>
        <end position="118"/>
    </location>
</feature>
<evidence type="ECO:0000313" key="2">
    <source>
        <dbReference type="EMBL" id="GIJ62734.1"/>
    </source>
</evidence>
<dbReference type="AlphaFoldDB" id="A0A8J3ZEL4"/>
<accession>A0A8J3ZEL4</accession>
<dbReference type="RefSeq" id="WP_204008565.1">
    <property type="nucleotide sequence ID" value="NZ_BOPG01000082.1"/>
</dbReference>
<comment type="caution">
    <text evidence="2">The sequence shown here is derived from an EMBL/GenBank/DDBJ whole genome shotgun (WGS) entry which is preliminary data.</text>
</comment>
<reference evidence="2" key="1">
    <citation type="submission" date="2021-01" db="EMBL/GenBank/DDBJ databases">
        <title>Whole genome shotgun sequence of Virgisporangium aurantiacum NBRC 16421.</title>
        <authorList>
            <person name="Komaki H."/>
            <person name="Tamura T."/>
        </authorList>
    </citation>
    <scope>NUCLEOTIDE SEQUENCE</scope>
    <source>
        <strain evidence="2">NBRC 16421</strain>
    </source>
</reference>
<evidence type="ECO:0000256" key="1">
    <source>
        <dbReference type="SAM" id="Phobius"/>
    </source>
</evidence>
<evidence type="ECO:0000313" key="3">
    <source>
        <dbReference type="Proteomes" id="UP000612585"/>
    </source>
</evidence>
<keyword evidence="1" id="KW-0812">Transmembrane</keyword>
<gene>
    <name evidence="2" type="ORF">Vau01_102500</name>
</gene>
<dbReference type="Proteomes" id="UP000612585">
    <property type="component" value="Unassembled WGS sequence"/>
</dbReference>
<keyword evidence="1" id="KW-0472">Membrane</keyword>
<keyword evidence="1" id="KW-1133">Transmembrane helix</keyword>
<sequence>MSLVDRRRSLVRPLLPQLIWEGVLLVVLVLLIAIARAAEPGLFGNGTLWAQWAIIGLMAAAAAFSLRMGTPNLAIPALAAFGASAFVGGVNDLSPVWISALTAVIVCLACGLALGALVGLTGVPAWAASLGALALLQAYAAAYTGGRTEPLRGPAISANVTWFLLFAFISVLGAIALATPAVRVRLVSAGAGMSARLVTSLVGLGGSSALAGLAGVLLAGHARSTVTVPFDLLLLALGVALIAGVGVYGGQDPIFGVVLASGIAAVIGMWTVLAGGASWSQLVLAGVLILLGLLVSWVIALINRRLPA</sequence>
<feature type="transmembrane region" description="Helical" evidence="1">
    <location>
        <begin position="73"/>
        <end position="90"/>
    </location>
</feature>
<feature type="transmembrane region" description="Helical" evidence="1">
    <location>
        <begin position="47"/>
        <end position="66"/>
    </location>
</feature>
<organism evidence="2 3">
    <name type="scientific">Virgisporangium aurantiacum</name>
    <dbReference type="NCBI Taxonomy" id="175570"/>
    <lineage>
        <taxon>Bacteria</taxon>
        <taxon>Bacillati</taxon>
        <taxon>Actinomycetota</taxon>
        <taxon>Actinomycetes</taxon>
        <taxon>Micromonosporales</taxon>
        <taxon>Micromonosporaceae</taxon>
        <taxon>Virgisporangium</taxon>
    </lineage>
</organism>
<feature type="transmembrane region" description="Helical" evidence="1">
    <location>
        <begin position="125"/>
        <end position="142"/>
    </location>
</feature>
<dbReference type="EMBL" id="BOPG01000082">
    <property type="protein sequence ID" value="GIJ62734.1"/>
    <property type="molecule type" value="Genomic_DNA"/>
</dbReference>
<proteinExistence type="predicted"/>
<feature type="transmembrane region" description="Helical" evidence="1">
    <location>
        <begin position="279"/>
        <end position="302"/>
    </location>
</feature>
<evidence type="ECO:0008006" key="4">
    <source>
        <dbReference type="Google" id="ProtNLM"/>
    </source>
</evidence>
<feature type="transmembrane region" description="Helical" evidence="1">
    <location>
        <begin position="194"/>
        <end position="220"/>
    </location>
</feature>
<name>A0A8J3ZEL4_9ACTN</name>
<protein>
    <recommendedName>
        <fullName evidence="4">Ribose/xylose/arabinose/galactoside ABC-type transport system, permease component</fullName>
    </recommendedName>
</protein>
<feature type="transmembrane region" description="Helical" evidence="1">
    <location>
        <begin position="226"/>
        <end position="247"/>
    </location>
</feature>
<feature type="transmembrane region" description="Helical" evidence="1">
    <location>
        <begin position="254"/>
        <end position="273"/>
    </location>
</feature>